<accession>A0AAN6PRY4</accession>
<evidence type="ECO:0000313" key="2">
    <source>
        <dbReference type="EMBL" id="KAK4096618.1"/>
    </source>
</evidence>
<organism evidence="2 3">
    <name type="scientific">Parathielavia hyrcaniae</name>
    <dbReference type="NCBI Taxonomy" id="113614"/>
    <lineage>
        <taxon>Eukaryota</taxon>
        <taxon>Fungi</taxon>
        <taxon>Dikarya</taxon>
        <taxon>Ascomycota</taxon>
        <taxon>Pezizomycotina</taxon>
        <taxon>Sordariomycetes</taxon>
        <taxon>Sordariomycetidae</taxon>
        <taxon>Sordariales</taxon>
        <taxon>Chaetomiaceae</taxon>
        <taxon>Parathielavia</taxon>
    </lineage>
</organism>
<evidence type="ECO:0000256" key="1">
    <source>
        <dbReference type="SAM" id="MobiDB-lite"/>
    </source>
</evidence>
<proteinExistence type="predicted"/>
<feature type="region of interest" description="Disordered" evidence="1">
    <location>
        <begin position="15"/>
        <end position="93"/>
    </location>
</feature>
<dbReference type="Proteomes" id="UP001305647">
    <property type="component" value="Unassembled WGS sequence"/>
</dbReference>
<reference evidence="2" key="1">
    <citation type="journal article" date="2023" name="Mol. Phylogenet. Evol.">
        <title>Genome-scale phylogeny and comparative genomics of the fungal order Sordariales.</title>
        <authorList>
            <person name="Hensen N."/>
            <person name="Bonometti L."/>
            <person name="Westerberg I."/>
            <person name="Brannstrom I.O."/>
            <person name="Guillou S."/>
            <person name="Cros-Aarteil S."/>
            <person name="Calhoun S."/>
            <person name="Haridas S."/>
            <person name="Kuo A."/>
            <person name="Mondo S."/>
            <person name="Pangilinan J."/>
            <person name="Riley R."/>
            <person name="LaButti K."/>
            <person name="Andreopoulos B."/>
            <person name="Lipzen A."/>
            <person name="Chen C."/>
            <person name="Yan M."/>
            <person name="Daum C."/>
            <person name="Ng V."/>
            <person name="Clum A."/>
            <person name="Steindorff A."/>
            <person name="Ohm R.A."/>
            <person name="Martin F."/>
            <person name="Silar P."/>
            <person name="Natvig D.O."/>
            <person name="Lalanne C."/>
            <person name="Gautier V."/>
            <person name="Ament-Velasquez S.L."/>
            <person name="Kruys A."/>
            <person name="Hutchinson M.I."/>
            <person name="Powell A.J."/>
            <person name="Barry K."/>
            <person name="Miller A.N."/>
            <person name="Grigoriev I.V."/>
            <person name="Debuchy R."/>
            <person name="Gladieux P."/>
            <person name="Hiltunen Thoren M."/>
            <person name="Johannesson H."/>
        </authorList>
    </citation>
    <scope>NUCLEOTIDE SEQUENCE</scope>
    <source>
        <strain evidence="2">CBS 757.83</strain>
    </source>
</reference>
<comment type="caution">
    <text evidence="2">The sequence shown here is derived from an EMBL/GenBank/DDBJ whole genome shotgun (WGS) entry which is preliminary data.</text>
</comment>
<sequence length="144" mass="14976">MATVCLDSQIFYNPTVAAGPEPVSRGPLVRKRNPSAAIFGAPSHPPPSLQDAHDPQHGSAGKSLDKAILIPSDGESDDDVDDGRSDTSFLPPEDSLAVAHGKVEKSCSVGTEGLTLFPMRATRRSIQSPLGLAQTTGLQTSSNG</sequence>
<protein>
    <submittedName>
        <fullName evidence="2">Uncharacterized protein</fullName>
    </submittedName>
</protein>
<keyword evidence="3" id="KW-1185">Reference proteome</keyword>
<evidence type="ECO:0000313" key="3">
    <source>
        <dbReference type="Proteomes" id="UP001305647"/>
    </source>
</evidence>
<dbReference type="AlphaFoldDB" id="A0AAN6PRY4"/>
<gene>
    <name evidence="2" type="ORF">N658DRAFT_511052</name>
</gene>
<reference evidence="2" key="2">
    <citation type="submission" date="2023-05" db="EMBL/GenBank/DDBJ databases">
        <authorList>
            <consortium name="Lawrence Berkeley National Laboratory"/>
            <person name="Steindorff A."/>
            <person name="Hensen N."/>
            <person name="Bonometti L."/>
            <person name="Westerberg I."/>
            <person name="Brannstrom I.O."/>
            <person name="Guillou S."/>
            <person name="Cros-Aarteil S."/>
            <person name="Calhoun S."/>
            <person name="Haridas S."/>
            <person name="Kuo A."/>
            <person name="Mondo S."/>
            <person name="Pangilinan J."/>
            <person name="Riley R."/>
            <person name="Labutti K."/>
            <person name="Andreopoulos B."/>
            <person name="Lipzen A."/>
            <person name="Chen C."/>
            <person name="Yanf M."/>
            <person name="Daum C."/>
            <person name="Ng V."/>
            <person name="Clum A."/>
            <person name="Ohm R."/>
            <person name="Martin F."/>
            <person name="Silar P."/>
            <person name="Natvig D."/>
            <person name="Lalanne C."/>
            <person name="Gautier V."/>
            <person name="Ament-Velasquez S.L."/>
            <person name="Kruys A."/>
            <person name="Hutchinson M.I."/>
            <person name="Powell A.J."/>
            <person name="Barry K."/>
            <person name="Miller A.N."/>
            <person name="Grigoriev I.V."/>
            <person name="Debuchy R."/>
            <person name="Gladieux P."/>
            <person name="Thoren M.H."/>
            <person name="Johannesson H."/>
        </authorList>
    </citation>
    <scope>NUCLEOTIDE SEQUENCE</scope>
    <source>
        <strain evidence="2">CBS 757.83</strain>
    </source>
</reference>
<name>A0AAN6PRY4_9PEZI</name>
<feature type="region of interest" description="Disordered" evidence="1">
    <location>
        <begin position="125"/>
        <end position="144"/>
    </location>
</feature>
<dbReference type="EMBL" id="MU863704">
    <property type="protein sequence ID" value="KAK4096618.1"/>
    <property type="molecule type" value="Genomic_DNA"/>
</dbReference>